<dbReference type="Proteomes" id="UP000182719">
    <property type="component" value="Unassembled WGS sequence"/>
</dbReference>
<evidence type="ECO:0000313" key="3">
    <source>
        <dbReference type="Proteomes" id="UP000182719"/>
    </source>
</evidence>
<proteinExistence type="predicted"/>
<organism evidence="2 3">
    <name type="scientific">Stigmatella aurantiaca</name>
    <dbReference type="NCBI Taxonomy" id="41"/>
    <lineage>
        <taxon>Bacteria</taxon>
        <taxon>Pseudomonadati</taxon>
        <taxon>Myxococcota</taxon>
        <taxon>Myxococcia</taxon>
        <taxon>Myxococcales</taxon>
        <taxon>Cystobacterineae</taxon>
        <taxon>Archangiaceae</taxon>
        <taxon>Stigmatella</taxon>
    </lineage>
</organism>
<name>A0A1H7WKP3_STIAU</name>
<dbReference type="RefSeq" id="WP_281248526.1">
    <property type="nucleotide sequence ID" value="NZ_FOAP01000013.1"/>
</dbReference>
<dbReference type="AlphaFoldDB" id="A0A1H7WKP3"/>
<gene>
    <name evidence="2" type="ORF">SAMN05444354_11367</name>
</gene>
<dbReference type="EMBL" id="FOAP01000013">
    <property type="protein sequence ID" value="SEM22146.1"/>
    <property type="molecule type" value="Genomic_DNA"/>
</dbReference>
<feature type="region of interest" description="Disordered" evidence="1">
    <location>
        <begin position="1"/>
        <end position="42"/>
    </location>
</feature>
<accession>A0A1H7WKP3</accession>
<sequence length="42" mass="4550">MAYIQRGTVPLSVQRTPPGKDPESSHGQVRAKASLDMLGSWP</sequence>
<reference evidence="3" key="1">
    <citation type="submission" date="2016-10" db="EMBL/GenBank/DDBJ databases">
        <authorList>
            <person name="Varghese N."/>
            <person name="Submissions S."/>
        </authorList>
    </citation>
    <scope>NUCLEOTIDE SEQUENCE [LARGE SCALE GENOMIC DNA]</scope>
    <source>
        <strain evidence="3">DSM 17044</strain>
    </source>
</reference>
<evidence type="ECO:0000256" key="1">
    <source>
        <dbReference type="SAM" id="MobiDB-lite"/>
    </source>
</evidence>
<protein>
    <submittedName>
        <fullName evidence="2">Uncharacterized protein</fullName>
    </submittedName>
</protein>
<keyword evidence="3" id="KW-1185">Reference proteome</keyword>
<evidence type="ECO:0000313" key="2">
    <source>
        <dbReference type="EMBL" id="SEM22146.1"/>
    </source>
</evidence>